<evidence type="ECO:0000313" key="9">
    <source>
        <dbReference type="EMBL" id="KAK3217611.1"/>
    </source>
</evidence>
<dbReference type="Gene3D" id="2.60.120.200">
    <property type="match status" value="1"/>
</dbReference>
<dbReference type="PANTHER" id="PTHR10963:SF24">
    <property type="entry name" value="GLYCOSIDASE C21B10.07-RELATED"/>
    <property type="match status" value="1"/>
</dbReference>
<dbReference type="InterPro" id="IPR000757">
    <property type="entry name" value="Beta-glucanase-like"/>
</dbReference>
<evidence type="ECO:0000259" key="8">
    <source>
        <dbReference type="PROSITE" id="PS51762"/>
    </source>
</evidence>
<accession>A0AAN6RN63</accession>
<dbReference type="InterPro" id="IPR013320">
    <property type="entry name" value="ConA-like_dom_sf"/>
</dbReference>
<reference evidence="9 10" key="1">
    <citation type="submission" date="2021-02" db="EMBL/GenBank/DDBJ databases">
        <title>Genome assembly of Pseudopithomyces chartarum.</title>
        <authorList>
            <person name="Jauregui R."/>
            <person name="Singh J."/>
            <person name="Voisey C."/>
        </authorList>
    </citation>
    <scope>NUCLEOTIDE SEQUENCE [LARGE SCALE GENOMIC DNA]</scope>
    <source>
        <strain evidence="9 10">AGR01</strain>
    </source>
</reference>
<evidence type="ECO:0000256" key="7">
    <source>
        <dbReference type="SAM" id="SignalP"/>
    </source>
</evidence>
<proteinExistence type="inferred from homology"/>
<feature type="domain" description="GH16" evidence="8">
    <location>
        <begin position="24"/>
        <end position="368"/>
    </location>
</feature>
<feature type="chain" id="PRO_5042962788" description="endo-1,3(4)-beta-glucanase" evidence="7">
    <location>
        <begin position="19"/>
        <end position="368"/>
    </location>
</feature>
<evidence type="ECO:0000256" key="1">
    <source>
        <dbReference type="ARBA" id="ARBA00000124"/>
    </source>
</evidence>
<keyword evidence="4" id="KW-0378">Hydrolase</keyword>
<evidence type="ECO:0000313" key="10">
    <source>
        <dbReference type="Proteomes" id="UP001280581"/>
    </source>
</evidence>
<evidence type="ECO:0000256" key="3">
    <source>
        <dbReference type="ARBA" id="ARBA00012599"/>
    </source>
</evidence>
<feature type="region of interest" description="Disordered" evidence="6">
    <location>
        <begin position="17"/>
        <end position="52"/>
    </location>
</feature>
<protein>
    <recommendedName>
        <fullName evidence="3">endo-1,3(4)-beta-glucanase</fullName>
        <ecNumber evidence="3">3.2.1.6</ecNumber>
    </recommendedName>
</protein>
<evidence type="ECO:0000256" key="2">
    <source>
        <dbReference type="ARBA" id="ARBA00006865"/>
    </source>
</evidence>
<dbReference type="EMBL" id="WVTA01000001">
    <property type="protein sequence ID" value="KAK3217611.1"/>
    <property type="molecule type" value="Genomic_DNA"/>
</dbReference>
<dbReference type="FunFam" id="2.60.120.200:FF:000114">
    <property type="entry name" value="Probable endo-1,3(4)-beta-glucanase NFIA_089530"/>
    <property type="match status" value="1"/>
</dbReference>
<dbReference type="SUPFAM" id="SSF49899">
    <property type="entry name" value="Concanavalin A-like lectins/glucanases"/>
    <property type="match status" value="1"/>
</dbReference>
<comment type="similarity">
    <text evidence="2">Belongs to the glycosyl hydrolase 16 family.</text>
</comment>
<keyword evidence="10" id="KW-1185">Reference proteome</keyword>
<dbReference type="PROSITE" id="PS51762">
    <property type="entry name" value="GH16_2"/>
    <property type="match status" value="1"/>
</dbReference>
<dbReference type="CDD" id="cd02181">
    <property type="entry name" value="GH16_fungal_Lam16A_glucanase"/>
    <property type="match status" value="1"/>
</dbReference>
<keyword evidence="7" id="KW-0732">Signal</keyword>
<evidence type="ECO:0000256" key="6">
    <source>
        <dbReference type="SAM" id="MobiDB-lite"/>
    </source>
</evidence>
<feature type="signal peptide" evidence="7">
    <location>
        <begin position="1"/>
        <end position="18"/>
    </location>
</feature>
<dbReference type="InterPro" id="IPR050546">
    <property type="entry name" value="Glycosyl_Hydrlase_16"/>
</dbReference>
<evidence type="ECO:0000256" key="5">
    <source>
        <dbReference type="ARBA" id="ARBA00023295"/>
    </source>
</evidence>
<dbReference type="GO" id="GO:0009251">
    <property type="term" value="P:glucan catabolic process"/>
    <property type="evidence" value="ECO:0007669"/>
    <property type="project" value="TreeGrafter"/>
</dbReference>
<keyword evidence="5" id="KW-0326">Glycosidase</keyword>
<dbReference type="EC" id="3.2.1.6" evidence="3"/>
<dbReference type="PANTHER" id="PTHR10963">
    <property type="entry name" value="GLYCOSYL HYDROLASE-RELATED"/>
    <property type="match status" value="1"/>
</dbReference>
<evidence type="ECO:0000256" key="4">
    <source>
        <dbReference type="ARBA" id="ARBA00022801"/>
    </source>
</evidence>
<dbReference type="Proteomes" id="UP001280581">
    <property type="component" value="Unassembled WGS sequence"/>
</dbReference>
<comment type="caution">
    <text evidence="9">The sequence shown here is derived from an EMBL/GenBank/DDBJ whole genome shotgun (WGS) entry which is preliminary data.</text>
</comment>
<comment type="catalytic activity">
    <reaction evidence="1">
        <text>Endohydrolysis of (1-&gt;3)- or (1-&gt;4)-linkages in beta-D-glucans when the glucose residue whose reducing group is involved in the linkage to be hydrolyzed is itself substituted at C-3.</text>
        <dbReference type="EC" id="3.2.1.6"/>
    </reaction>
</comment>
<feature type="compositionally biased region" description="Low complexity" evidence="6">
    <location>
        <begin position="25"/>
        <end position="36"/>
    </location>
</feature>
<dbReference type="Pfam" id="PF26113">
    <property type="entry name" value="GH16_XgeA"/>
    <property type="match status" value="1"/>
</dbReference>
<name>A0AAN6RN63_9PLEO</name>
<organism evidence="9 10">
    <name type="scientific">Pseudopithomyces chartarum</name>
    <dbReference type="NCBI Taxonomy" id="1892770"/>
    <lineage>
        <taxon>Eukaryota</taxon>
        <taxon>Fungi</taxon>
        <taxon>Dikarya</taxon>
        <taxon>Ascomycota</taxon>
        <taxon>Pezizomycotina</taxon>
        <taxon>Dothideomycetes</taxon>
        <taxon>Pleosporomycetidae</taxon>
        <taxon>Pleosporales</taxon>
        <taxon>Massarineae</taxon>
        <taxon>Didymosphaeriaceae</taxon>
        <taxon>Pseudopithomyces</taxon>
    </lineage>
</organism>
<gene>
    <name evidence="9" type="ORF">GRF29_1g3525469</name>
</gene>
<dbReference type="GO" id="GO:0052861">
    <property type="term" value="F:endo-1,3(4)-beta-glucanase activity"/>
    <property type="evidence" value="ECO:0007669"/>
    <property type="project" value="UniProtKB-EC"/>
</dbReference>
<sequence length="368" mass="39308">MFLKSLLIPAALLGSTATASPPHYSSSRAPNSARSNQPPFKPSDQKVSPARGPSYIFSKPSTSVLNLETESVAAYSLQESYDASNWFSKFSVQAIGDPTHGYVNYVNQGTAQSKGYYKTQNNQVYIGVDSKTVLNPNGVGRDSVRLQSNRAYTHGLIIADFAHVPGSNCGSWPAFWMVGPNWPNSGEIDIYEGVHLNTYNQMTLHSSPGCVPVYNQNGGQTGTHVSEADCGAGGGFNGCGVQSNSATSYGTAFNARGGGVYATLWTSSGIKIWYFPSDSVPGNIRSGNPDPNSWGTPQANFAGCNFDAKFSNMNIIFDITFCGDWAGGVWGSTSCASVNPSCNAYVAQQPQSFADSYWLVNSVKVYTV</sequence>
<dbReference type="AlphaFoldDB" id="A0AAN6RN63"/>